<dbReference type="PANTHER" id="PTHR13887">
    <property type="entry name" value="GLUTATHIONE S-TRANSFERASE KAPPA"/>
    <property type="match status" value="1"/>
</dbReference>
<organism evidence="2 3">
    <name type="scientific">Streptomyces albiflavescens</name>
    <dbReference type="NCBI Taxonomy" id="1623582"/>
    <lineage>
        <taxon>Bacteria</taxon>
        <taxon>Bacillati</taxon>
        <taxon>Actinomycetota</taxon>
        <taxon>Actinomycetes</taxon>
        <taxon>Kitasatosporales</taxon>
        <taxon>Streptomycetaceae</taxon>
        <taxon>Streptomyces</taxon>
    </lineage>
</organism>
<dbReference type="AlphaFoldDB" id="A0A917Y641"/>
<keyword evidence="3" id="KW-1185">Reference proteome</keyword>
<dbReference type="Pfam" id="PF01323">
    <property type="entry name" value="DSBA"/>
    <property type="match status" value="1"/>
</dbReference>
<dbReference type="CDD" id="cd03024">
    <property type="entry name" value="DsbA_FrnE"/>
    <property type="match status" value="1"/>
</dbReference>
<evidence type="ECO:0000313" key="3">
    <source>
        <dbReference type="Proteomes" id="UP000600365"/>
    </source>
</evidence>
<sequence>MVNLDVFSDLICPWCYIGGRRLQKAVDIVQERTGLEFRIRHHAFELNPTMPVAGMDRRAYRSEKFGSWERSRQLDAGTVLAGRDEGLVFDYEAIARTPNTRAGHRLIALAERESGQGAAMADRLLVAYFSEGQDVGDIAVLARLGEESGLGDDVAARLEDPALETAVREDEQLAEYLGLRGVPLLIVGDEAINGAVTTEALVEILERHATQVPDGAACEDGVCSP</sequence>
<accession>A0A917Y641</accession>
<comment type="caution">
    <text evidence="2">The sequence shown here is derived from an EMBL/GenBank/DDBJ whole genome shotgun (WGS) entry which is preliminary data.</text>
</comment>
<dbReference type="RefSeq" id="WP_189188287.1">
    <property type="nucleotide sequence ID" value="NZ_BMMM01000009.1"/>
</dbReference>
<dbReference type="InterPro" id="IPR036249">
    <property type="entry name" value="Thioredoxin-like_sf"/>
</dbReference>
<dbReference type="InterPro" id="IPR001853">
    <property type="entry name" value="DSBA-like_thioredoxin_dom"/>
</dbReference>
<dbReference type="EMBL" id="BMMM01000009">
    <property type="protein sequence ID" value="GGN72537.1"/>
    <property type="molecule type" value="Genomic_DNA"/>
</dbReference>
<reference evidence="2 3" key="1">
    <citation type="journal article" date="2014" name="Int. J. Syst. Evol. Microbiol.">
        <title>Complete genome sequence of Corynebacterium casei LMG S-19264T (=DSM 44701T), isolated from a smear-ripened cheese.</title>
        <authorList>
            <consortium name="US DOE Joint Genome Institute (JGI-PGF)"/>
            <person name="Walter F."/>
            <person name="Albersmeier A."/>
            <person name="Kalinowski J."/>
            <person name="Ruckert C."/>
        </authorList>
    </citation>
    <scope>NUCLEOTIDE SEQUENCE [LARGE SCALE GENOMIC DNA]</scope>
    <source>
        <strain evidence="2 3">CGMCC 4.7111</strain>
    </source>
</reference>
<dbReference type="Proteomes" id="UP000600365">
    <property type="component" value="Unassembled WGS sequence"/>
</dbReference>
<name>A0A917Y641_9ACTN</name>
<dbReference type="Gene3D" id="3.40.30.10">
    <property type="entry name" value="Glutaredoxin"/>
    <property type="match status" value="1"/>
</dbReference>
<proteinExistence type="predicted"/>
<dbReference type="GO" id="GO:0016491">
    <property type="term" value="F:oxidoreductase activity"/>
    <property type="evidence" value="ECO:0007669"/>
    <property type="project" value="InterPro"/>
</dbReference>
<feature type="domain" description="DSBA-like thioredoxin" evidence="1">
    <location>
        <begin position="4"/>
        <end position="205"/>
    </location>
</feature>
<evidence type="ECO:0000259" key="1">
    <source>
        <dbReference type="Pfam" id="PF01323"/>
    </source>
</evidence>
<protein>
    <submittedName>
        <fullName evidence="2">DSBA oxidoreductase</fullName>
    </submittedName>
</protein>
<evidence type="ECO:0000313" key="2">
    <source>
        <dbReference type="EMBL" id="GGN72537.1"/>
    </source>
</evidence>
<dbReference type="PANTHER" id="PTHR13887:SF41">
    <property type="entry name" value="THIOREDOXIN SUPERFAMILY PROTEIN"/>
    <property type="match status" value="1"/>
</dbReference>
<dbReference type="SUPFAM" id="SSF52833">
    <property type="entry name" value="Thioredoxin-like"/>
    <property type="match status" value="1"/>
</dbReference>
<gene>
    <name evidence="2" type="ORF">GCM10011579_049860</name>
</gene>